<keyword evidence="10" id="KW-0961">Cell wall biogenesis/degradation</keyword>
<feature type="transmembrane region" description="Helical" evidence="11">
    <location>
        <begin position="544"/>
        <end position="564"/>
    </location>
</feature>
<feature type="transmembrane region" description="Helical" evidence="11">
    <location>
        <begin position="384"/>
        <end position="417"/>
    </location>
</feature>
<feature type="transmembrane region" description="Helical" evidence="11">
    <location>
        <begin position="332"/>
        <end position="351"/>
    </location>
</feature>
<dbReference type="Gene3D" id="2.60.120.610">
    <property type="entry name" value="arabinofuranosyltransferase like domain"/>
    <property type="match status" value="1"/>
</dbReference>
<evidence type="ECO:0000313" key="16">
    <source>
        <dbReference type="Proteomes" id="UP000533598"/>
    </source>
</evidence>
<evidence type="ECO:0000256" key="2">
    <source>
        <dbReference type="ARBA" id="ARBA00004651"/>
    </source>
</evidence>
<dbReference type="Gene3D" id="2.60.120.940">
    <property type="entry name" value="EmbC, C-terminal domain, subdomain 2"/>
    <property type="match status" value="1"/>
</dbReference>
<feature type="transmembrane region" description="Helical" evidence="11">
    <location>
        <begin position="614"/>
        <end position="637"/>
    </location>
</feature>
<keyword evidence="4" id="KW-1003">Cell membrane</keyword>
<proteinExistence type="inferred from homology"/>
<dbReference type="Pfam" id="PF04602">
    <property type="entry name" value="Arabinose_trans"/>
    <property type="match status" value="1"/>
</dbReference>
<feature type="transmembrane region" description="Helical" evidence="11">
    <location>
        <begin position="576"/>
        <end position="594"/>
    </location>
</feature>
<evidence type="ECO:0000256" key="6">
    <source>
        <dbReference type="ARBA" id="ARBA00022679"/>
    </source>
</evidence>
<feature type="transmembrane region" description="Helical" evidence="11">
    <location>
        <begin position="489"/>
        <end position="508"/>
    </location>
</feature>
<evidence type="ECO:0000259" key="14">
    <source>
        <dbReference type="Pfam" id="PF17689"/>
    </source>
</evidence>
<keyword evidence="6 15" id="KW-0808">Transferase</keyword>
<dbReference type="Pfam" id="PF17689">
    <property type="entry name" value="Arabino_trans_N"/>
    <property type="match status" value="1"/>
</dbReference>
<evidence type="ECO:0000256" key="11">
    <source>
        <dbReference type="SAM" id="Phobius"/>
    </source>
</evidence>
<feature type="domain" description="Arabinofuranosyltransferase central" evidence="12">
    <location>
        <begin position="194"/>
        <end position="632"/>
    </location>
</feature>
<feature type="transmembrane region" description="Helical" evidence="11">
    <location>
        <begin position="429"/>
        <end position="454"/>
    </location>
</feature>
<dbReference type="InterPro" id="IPR032731">
    <property type="entry name" value="Arabino_trans_C"/>
</dbReference>
<sequence>MAADDNAARRRLGPEAPRRTSLATALALAAVLTGLVLPLLPVRVADPVVSWPKPGGPAESTVALFVPYRPLRVELTVSCAVLREPRQVTVFSTFRPEDADGRLAGLYVSTVDGRVQVAANGREVFGGPVGGGACQYLVTAADGRISVRRDGVELAAVDGLVPQVAAFVTELPPALATGRISLTAHADARFQASPTLVKYLLLALSGLLALACAGALLVRFRRKQPRKLPRPGVVDLVVPGVLAGWALIGPMTTDDGFYVWMARNAANVGYVGNYYHWFNVPEAPFGTLQRFYAEWGAISLHPLWLRLPAVLAGVLGFWLLRGVLRRIQAVRPSVHAPGWLLAAAFLCWWLPLDLGVRPEPQIALATAVTAYAAVRARLDQEPAWLALAALVAGVAVTITPSGLLALVPPLLALPAVLRALPGRSQRITLCALLIGAGSVALPLVFADVGLGALLEATAVHGWYGAHSPWYLEIQRYQSLLGGLGEQGNVLRRVPVLLGVAALLLVAVLRTRHRGGALAGAASWPYAWLALGFGVLALAPSKWTQHFGALAVFGALALACAFGSLPRIFAEARAGWLLRLGSLLLVVLLLGVAWHGPNWWWSYSDRGMPFRQQELFGGVLGSPLVLLVIGLLTGLLMTRRRPLNDERGRWIAVFGWAAAGLARVSMVFAVLLLIGLFGFTAVREPWSLRSSCGIGDAIRVRTDREPMRPTEPVAVQGFLPGRGFTGEFPPPPRTGPVWGSFADLDRGTGTLNTGWHTTSVAPGDVLVVSAAGLTGKANQLRAEIELPGAAPVSRSLDDELDSPEWRDFVLGTATAPGPARVRISAVDNSIGRGGWLAVSTPGREHTHPLAADTGPDDGPTLVDWPISFALPCARPPVLAAGLAEPPARILLTDEDYTEMAAITQDPLWGGAYANLLAVAKYRGVSTHLPGRPWGRFVDVAYDYRLDGHAVRVEYVTRPGWWRGPSIANKDYSGRSTPTKAPR</sequence>
<evidence type="ECO:0000256" key="3">
    <source>
        <dbReference type="ARBA" id="ARBA00008195"/>
    </source>
</evidence>
<dbReference type="InterPro" id="IPR027451">
    <property type="entry name" value="EmbABC_dom1"/>
</dbReference>
<dbReference type="GO" id="GO:0005886">
    <property type="term" value="C:plasma membrane"/>
    <property type="evidence" value="ECO:0007669"/>
    <property type="project" value="UniProtKB-SubCell"/>
</dbReference>
<evidence type="ECO:0000256" key="8">
    <source>
        <dbReference type="ARBA" id="ARBA00022989"/>
    </source>
</evidence>
<dbReference type="GO" id="GO:0071766">
    <property type="term" value="P:Actinobacterium-type cell wall biogenesis"/>
    <property type="evidence" value="ECO:0007669"/>
    <property type="project" value="InterPro"/>
</dbReference>
<feature type="transmembrane region" description="Helical" evidence="11">
    <location>
        <begin position="199"/>
        <end position="220"/>
    </location>
</feature>
<dbReference type="InterPro" id="IPR040920">
    <property type="entry name" value="Arabino_trans_N"/>
</dbReference>
<dbReference type="RefSeq" id="WP_185001146.1">
    <property type="nucleotide sequence ID" value="NZ_BAAAUI010000026.1"/>
</dbReference>
<name>A0A7W7C5X8_9PSEU</name>
<keyword evidence="8 11" id="KW-1133">Transmembrane helix</keyword>
<keyword evidence="16" id="KW-1185">Reference proteome</keyword>
<evidence type="ECO:0000256" key="1">
    <source>
        <dbReference type="ARBA" id="ARBA00003001"/>
    </source>
</evidence>
<gene>
    <name evidence="15" type="ORF">HNR67_001237</name>
</gene>
<dbReference type="InterPro" id="IPR007680">
    <property type="entry name" value="Arabino_trans_central"/>
</dbReference>
<feature type="domain" description="Arabinosyltransferas concanavalin like" evidence="14">
    <location>
        <begin position="49"/>
        <end position="189"/>
    </location>
</feature>
<protein>
    <submittedName>
        <fullName evidence="15">Arabinosyltransferase C</fullName>
        <ecNumber evidence="15">2.4.2.-</ecNumber>
    </submittedName>
</protein>
<feature type="transmembrane region" description="Helical" evidence="11">
    <location>
        <begin position="232"/>
        <end position="251"/>
    </location>
</feature>
<dbReference type="Gene3D" id="3.40.190.160">
    <property type="match status" value="1"/>
</dbReference>
<keyword evidence="7 11" id="KW-0812">Transmembrane</keyword>
<dbReference type="AlphaFoldDB" id="A0A7W7C5X8"/>
<dbReference type="GO" id="GO:0052636">
    <property type="term" value="F:arabinosyltransferase activity"/>
    <property type="evidence" value="ECO:0007669"/>
    <property type="project" value="InterPro"/>
</dbReference>
<feature type="transmembrane region" description="Helical" evidence="11">
    <location>
        <begin position="649"/>
        <end position="678"/>
    </location>
</feature>
<keyword evidence="5 15" id="KW-0328">Glycosyltransferase</keyword>
<dbReference type="Proteomes" id="UP000533598">
    <property type="component" value="Unassembled WGS sequence"/>
</dbReference>
<dbReference type="EC" id="2.4.2.-" evidence="15"/>
<evidence type="ECO:0000256" key="5">
    <source>
        <dbReference type="ARBA" id="ARBA00022676"/>
    </source>
</evidence>
<feature type="transmembrane region" description="Helical" evidence="11">
    <location>
        <begin position="515"/>
        <end position="538"/>
    </location>
</feature>
<evidence type="ECO:0000256" key="4">
    <source>
        <dbReference type="ARBA" id="ARBA00022475"/>
    </source>
</evidence>
<comment type="caution">
    <text evidence="15">The sequence shown here is derived from an EMBL/GenBank/DDBJ whole genome shotgun (WGS) entry which is preliminary data.</text>
</comment>
<evidence type="ECO:0000256" key="7">
    <source>
        <dbReference type="ARBA" id="ARBA00022692"/>
    </source>
</evidence>
<evidence type="ECO:0000256" key="10">
    <source>
        <dbReference type="ARBA" id="ARBA00023316"/>
    </source>
</evidence>
<evidence type="ECO:0000259" key="13">
    <source>
        <dbReference type="Pfam" id="PF14896"/>
    </source>
</evidence>
<feature type="transmembrane region" description="Helical" evidence="11">
    <location>
        <begin position="303"/>
        <end position="320"/>
    </location>
</feature>
<evidence type="ECO:0000259" key="12">
    <source>
        <dbReference type="Pfam" id="PF04602"/>
    </source>
</evidence>
<dbReference type="InterPro" id="IPR042486">
    <property type="entry name" value="Arabino_trans_C_2"/>
</dbReference>
<dbReference type="EMBL" id="JACHMH010000001">
    <property type="protein sequence ID" value="MBB4675119.1"/>
    <property type="molecule type" value="Genomic_DNA"/>
</dbReference>
<accession>A0A7W7C5X8</accession>
<dbReference type="GO" id="GO:0071555">
    <property type="term" value="P:cell wall organization"/>
    <property type="evidence" value="ECO:0007669"/>
    <property type="project" value="UniProtKB-KW"/>
</dbReference>
<organism evidence="15 16">
    <name type="scientific">Crossiella cryophila</name>
    <dbReference type="NCBI Taxonomy" id="43355"/>
    <lineage>
        <taxon>Bacteria</taxon>
        <taxon>Bacillati</taxon>
        <taxon>Actinomycetota</taxon>
        <taxon>Actinomycetes</taxon>
        <taxon>Pseudonocardiales</taxon>
        <taxon>Pseudonocardiaceae</taxon>
        <taxon>Crossiella</taxon>
    </lineage>
</organism>
<evidence type="ECO:0000313" key="15">
    <source>
        <dbReference type="EMBL" id="MBB4675119.1"/>
    </source>
</evidence>
<comment type="subcellular location">
    <subcellularLocation>
        <location evidence="2">Cell membrane</location>
        <topology evidence="2">Multi-pass membrane protein</topology>
    </subcellularLocation>
</comment>
<dbReference type="Pfam" id="PF14896">
    <property type="entry name" value="Arabino_trans_C"/>
    <property type="match status" value="1"/>
</dbReference>
<feature type="domain" description="Arabinosyltransferase C-terminal" evidence="13">
    <location>
        <begin position="731"/>
        <end position="963"/>
    </location>
</feature>
<feature type="transmembrane region" description="Helical" evidence="11">
    <location>
        <begin position="21"/>
        <end position="40"/>
    </location>
</feature>
<comment type="similarity">
    <text evidence="3">Belongs to the emb family.</text>
</comment>
<reference evidence="15 16" key="1">
    <citation type="submission" date="2020-08" db="EMBL/GenBank/DDBJ databases">
        <title>Sequencing the genomes of 1000 actinobacteria strains.</title>
        <authorList>
            <person name="Klenk H.-P."/>
        </authorList>
    </citation>
    <scope>NUCLEOTIDE SEQUENCE [LARGE SCALE GENOMIC DNA]</scope>
    <source>
        <strain evidence="15 16">DSM 44230</strain>
    </source>
</reference>
<keyword evidence="9 11" id="KW-0472">Membrane</keyword>
<evidence type="ECO:0000256" key="9">
    <source>
        <dbReference type="ARBA" id="ARBA00023136"/>
    </source>
</evidence>
<comment type="function">
    <text evidence="1">Arabinosyl transferase responsible for the polymerization of arabinose into the arabinan of arabinogalactan.</text>
</comment>